<keyword evidence="4" id="KW-1185">Reference proteome</keyword>
<dbReference type="RefSeq" id="WP_015788449.1">
    <property type="nucleotide sequence ID" value="NC_013158.1"/>
</dbReference>
<dbReference type="Gene3D" id="3.50.50.60">
    <property type="entry name" value="FAD/NAD(P)-binding domain"/>
    <property type="match status" value="1"/>
</dbReference>
<dbReference type="Pfam" id="PF04324">
    <property type="entry name" value="Fer2_BFD"/>
    <property type="match status" value="1"/>
</dbReference>
<dbReference type="Proteomes" id="UP000002071">
    <property type="component" value="Chromosome"/>
</dbReference>
<dbReference type="STRING" id="519442.Huta_0683"/>
<accession>C7NTE7</accession>
<dbReference type="InterPro" id="IPR041854">
    <property type="entry name" value="BFD-like_2Fe2S-bd_dom_sf"/>
</dbReference>
<dbReference type="HOGENOM" id="CLU_024775_3_1_2"/>
<dbReference type="Pfam" id="PF01266">
    <property type="entry name" value="DAO"/>
    <property type="match status" value="1"/>
</dbReference>
<dbReference type="InterPro" id="IPR006076">
    <property type="entry name" value="FAD-dep_OxRdtase"/>
</dbReference>
<dbReference type="EMBL" id="CP001687">
    <property type="protein sequence ID" value="ACV10869.1"/>
    <property type="molecule type" value="Genomic_DNA"/>
</dbReference>
<dbReference type="InterPro" id="IPR036188">
    <property type="entry name" value="FAD/NAD-bd_sf"/>
</dbReference>
<reference evidence="3 4" key="1">
    <citation type="journal article" date="2009" name="Stand. Genomic Sci.">
        <title>Complete genome sequence of Halorhabdus utahensis type strain (AX-2).</title>
        <authorList>
            <person name="Anderson I."/>
            <person name="Tindall B.J."/>
            <person name="Pomrenke H."/>
            <person name="Goker M."/>
            <person name="Lapidus A."/>
            <person name="Nolan M."/>
            <person name="Copeland A."/>
            <person name="Glavina Del Rio T."/>
            <person name="Chen F."/>
            <person name="Tice H."/>
            <person name="Cheng J.F."/>
            <person name="Lucas S."/>
            <person name="Chertkov O."/>
            <person name="Bruce D."/>
            <person name="Brettin T."/>
            <person name="Detter J.C."/>
            <person name="Han C."/>
            <person name="Goodwin L."/>
            <person name="Land M."/>
            <person name="Hauser L."/>
            <person name="Chang Y.J."/>
            <person name="Jeffries C.D."/>
            <person name="Pitluck S."/>
            <person name="Pati A."/>
            <person name="Mavromatis K."/>
            <person name="Ivanova N."/>
            <person name="Ovchinnikova G."/>
            <person name="Chen A."/>
            <person name="Palaniappan K."/>
            <person name="Chain P."/>
            <person name="Rohde M."/>
            <person name="Bristow J."/>
            <person name="Eisen J.A."/>
            <person name="Markowitz V."/>
            <person name="Hugenholtz P."/>
            <person name="Kyrpides N.C."/>
            <person name="Klenk H.P."/>
        </authorList>
    </citation>
    <scope>NUCLEOTIDE SEQUENCE [LARGE SCALE GENOMIC DNA]</scope>
    <source>
        <strain evidence="4">DSM 12940 / JCM 11049 / AX-2</strain>
    </source>
</reference>
<evidence type="ECO:0000313" key="4">
    <source>
        <dbReference type="Proteomes" id="UP000002071"/>
    </source>
</evidence>
<evidence type="ECO:0000313" key="3">
    <source>
        <dbReference type="EMBL" id="ACV10869.1"/>
    </source>
</evidence>
<dbReference type="OrthoDB" id="2001at2157"/>
<dbReference type="PANTHER" id="PTHR42720:SF1">
    <property type="entry name" value="GLYCEROL 3-PHOSPHATE OXIDASE"/>
    <property type="match status" value="1"/>
</dbReference>
<feature type="domain" description="BFD-like [2Fe-2S]-binding" evidence="2">
    <location>
        <begin position="403"/>
        <end position="457"/>
    </location>
</feature>
<gene>
    <name evidence="3" type="ordered locus">Huta_0683</name>
</gene>
<dbReference type="Gene3D" id="1.10.10.1100">
    <property type="entry name" value="BFD-like [2Fe-2S]-binding domain"/>
    <property type="match status" value="1"/>
</dbReference>
<dbReference type="Gene3D" id="3.30.9.10">
    <property type="entry name" value="D-Amino Acid Oxidase, subunit A, domain 2"/>
    <property type="match status" value="1"/>
</dbReference>
<dbReference type="PANTHER" id="PTHR42720">
    <property type="entry name" value="GLYCEROL-3-PHOSPHATE DEHYDROGENASE"/>
    <property type="match status" value="1"/>
</dbReference>
<feature type="domain" description="FAD dependent oxidoreductase" evidence="1">
    <location>
        <begin position="6"/>
        <end position="358"/>
    </location>
</feature>
<dbReference type="GeneID" id="8382952"/>
<proteinExistence type="predicted"/>
<dbReference type="AlphaFoldDB" id="C7NTE7"/>
<dbReference type="SUPFAM" id="SSF51905">
    <property type="entry name" value="FAD/NAD(P)-binding domain"/>
    <property type="match status" value="1"/>
</dbReference>
<dbReference type="InterPro" id="IPR007419">
    <property type="entry name" value="BFD-like_2Fe2S-bd_dom"/>
</dbReference>
<dbReference type="CDD" id="cd19946">
    <property type="entry name" value="GlpA-like_Fer2_BFD-like"/>
    <property type="match status" value="1"/>
</dbReference>
<dbReference type="SUPFAM" id="SSF54373">
    <property type="entry name" value="FAD-linked reductases, C-terminal domain"/>
    <property type="match status" value="1"/>
</dbReference>
<dbReference type="eggNOG" id="arCOG00754">
    <property type="taxonomic scope" value="Archaea"/>
</dbReference>
<dbReference type="InterPro" id="IPR052745">
    <property type="entry name" value="G3P_Oxidase/Oxidoreductase"/>
</dbReference>
<name>C7NTE7_HALUD</name>
<sequence length="496" mass="53745">MNDRTDVAVIGGGVSGTAIARELSRYELDVTLLEAAPDVCTGTSKANTALLHAGFNANPDKQKGRLNVRGNELYHERIQHELDVPIEWRGALVVATEEAERPKLESLLERGRENGIEDLEIVDGERLHELEPHLTDDAIAALWAPTAGIVNPFELTVGFANNAVSNGATVELSAEVTDIEETADAFRVATERGDIEAQIVVNAAGLYADIISEMVGVDDFEITPRRGEYYLYDKETDIDVQRTVFPVPSEVSKGIVVTPTDEGNVMIGPNAEEVDDVTEKATTREGLDEVLAGAQETVPDLSKDDVIREFAGLRPAIKETGDFRIRIERRDPGFVNVAGIQSPGLASAPAVAELVVDLVGDLAGGLSEDPTFDPYYSPPPKTRHMSHAERAALIEEDPAYGQIICRCEMITEGEIRDAINEPVGARTINAIKRRVRPGAGRCQGGFCQPRVVEILAEEHGVDETDIKLEGNGSEVLIGDTKELLLAEDSEEVHADD</sequence>
<evidence type="ECO:0000259" key="2">
    <source>
        <dbReference type="Pfam" id="PF04324"/>
    </source>
</evidence>
<protein>
    <submittedName>
        <fullName evidence="3">FAD dependent oxidoreductase</fullName>
    </submittedName>
</protein>
<evidence type="ECO:0000259" key="1">
    <source>
        <dbReference type="Pfam" id="PF01266"/>
    </source>
</evidence>
<dbReference type="KEGG" id="hut:Huta_0683"/>
<organism evidence="3 4">
    <name type="scientific">Halorhabdus utahensis (strain DSM 12940 / JCM 11049 / AX-2)</name>
    <dbReference type="NCBI Taxonomy" id="519442"/>
    <lineage>
        <taxon>Archaea</taxon>
        <taxon>Methanobacteriati</taxon>
        <taxon>Methanobacteriota</taxon>
        <taxon>Stenosarchaea group</taxon>
        <taxon>Halobacteria</taxon>
        <taxon>Halobacteriales</taxon>
        <taxon>Haloarculaceae</taxon>
        <taxon>Halorhabdus</taxon>
    </lineage>
</organism>